<comment type="caution">
    <text evidence="1">The sequence shown here is derived from an EMBL/GenBank/DDBJ whole genome shotgun (WGS) entry which is preliminary data.</text>
</comment>
<sequence>MRRKIIISLLILSFLAAAGSVFWWWQNQKDVRDLNKTLPEGVRVVKGLWGNEYKVVNKIDGYEFKVPKEWNGIEEIEYIANREAEGFKGTSIFVMGRIGQARTVSIDVFEADEDRQLKEWAQYFFDIFDLAGTFNGTKIGNLDVIKTNENEHLGGAYIYFIEKNKKNYVFTGGSEEFISEIILNGQW</sequence>
<gene>
    <name evidence="1" type="ORF">UY44_C0014G0022</name>
</gene>
<reference evidence="1 2" key="1">
    <citation type="journal article" date="2015" name="Nature">
        <title>rRNA introns, odd ribosomes, and small enigmatic genomes across a large radiation of phyla.</title>
        <authorList>
            <person name="Brown C.T."/>
            <person name="Hug L.A."/>
            <person name="Thomas B.C."/>
            <person name="Sharon I."/>
            <person name="Castelle C.J."/>
            <person name="Singh A."/>
            <person name="Wilkins M.J."/>
            <person name="Williams K.H."/>
            <person name="Banfield J.F."/>
        </authorList>
    </citation>
    <scope>NUCLEOTIDE SEQUENCE [LARGE SCALE GENOMIC DNA]</scope>
</reference>
<dbReference type="AlphaFoldDB" id="A0A0G1VPM0"/>
<evidence type="ECO:0000313" key="1">
    <source>
        <dbReference type="EMBL" id="KKW08235.1"/>
    </source>
</evidence>
<protein>
    <submittedName>
        <fullName evidence="1">Uncharacterized protein</fullName>
    </submittedName>
</protein>
<name>A0A0G1VPM0_9BACT</name>
<dbReference type="EMBL" id="LCPZ01000014">
    <property type="protein sequence ID" value="KKW08235.1"/>
    <property type="molecule type" value="Genomic_DNA"/>
</dbReference>
<proteinExistence type="predicted"/>
<organism evidence="1 2">
    <name type="scientific">Candidatus Kaiserbacteria bacterium GW2011_GWA2_49_19</name>
    <dbReference type="NCBI Taxonomy" id="1618669"/>
    <lineage>
        <taxon>Bacteria</taxon>
        <taxon>Candidatus Kaiseribacteriota</taxon>
    </lineage>
</organism>
<accession>A0A0G1VPM0</accession>
<dbReference type="Proteomes" id="UP000033965">
    <property type="component" value="Unassembled WGS sequence"/>
</dbReference>
<evidence type="ECO:0000313" key="2">
    <source>
        <dbReference type="Proteomes" id="UP000033965"/>
    </source>
</evidence>